<accession>A0ABR4PA66</accession>
<feature type="compositionally biased region" description="Basic and acidic residues" evidence="1">
    <location>
        <begin position="374"/>
        <end position="384"/>
    </location>
</feature>
<feature type="compositionally biased region" description="Basic residues" evidence="1">
    <location>
        <begin position="195"/>
        <end position="205"/>
    </location>
</feature>
<feature type="compositionally biased region" description="Pro residues" evidence="1">
    <location>
        <begin position="258"/>
        <end position="279"/>
    </location>
</feature>
<sequence>MWSIDHRTQVLANCKCLYGPDIEILTFSYNNGLYQAVAMKFDPGAGSWTRFLHSTDRVITSSQAISSLLYETEKKIAELFSTNGWNLPLSGDPVQSMTPRRVQTPPTTNGCGHSGNSSSVLINTPDLKSQNDAVLEGEDLHVESTTVQTKIDVEPAVREFPQEDIATVKETPDHLCAVANIGPPMEDDELASFNPKKKTKKKKGKGFAIEEIPEPDPKPMFEPEPVPVNDSGWGSFGTTKKDKKKKGKGFAVADIPKPEPVPEPVLEPAPEPVFEPEPVPVDDSGWGSFGTTKKDKKKKGKGFAVADIPEPEPVPEPVPEPAPEPVLVQDDGWGAYVPKAKDKKKKKKGVPIDEVAEPQIEPEPEPAPVEDDDTLRTARKDESQKGQPIAEDVLTADVPTNGLPTEASKSSPAAAAVKSSAWTTLPPEIGLADPTSQTRTVKTVVLKIIHTSRAGTQTIQTMVNISDNTEEAIVDAVNHYLNHSCYVRDYSISRSVDIKSGSGKSGDIDLSNLERGRWPECLEYLSQYTRFPELTVHASDGQV</sequence>
<keyword evidence="3" id="KW-1185">Reference proteome</keyword>
<reference evidence="2 3" key="1">
    <citation type="submission" date="2024-06" db="EMBL/GenBank/DDBJ databases">
        <title>Complete genome of Phlyctema vagabunda strain 19-DSS-EL-015.</title>
        <authorList>
            <person name="Fiorenzani C."/>
        </authorList>
    </citation>
    <scope>NUCLEOTIDE SEQUENCE [LARGE SCALE GENOMIC DNA]</scope>
    <source>
        <strain evidence="2 3">19-DSS-EL-015</strain>
    </source>
</reference>
<feature type="compositionally biased region" description="Low complexity" evidence="1">
    <location>
        <begin position="407"/>
        <end position="421"/>
    </location>
</feature>
<protein>
    <submittedName>
        <fullName evidence="2">Uncharacterized protein</fullName>
    </submittedName>
</protein>
<organism evidence="2 3">
    <name type="scientific">Phlyctema vagabunda</name>
    <dbReference type="NCBI Taxonomy" id="108571"/>
    <lineage>
        <taxon>Eukaryota</taxon>
        <taxon>Fungi</taxon>
        <taxon>Dikarya</taxon>
        <taxon>Ascomycota</taxon>
        <taxon>Pezizomycotina</taxon>
        <taxon>Leotiomycetes</taxon>
        <taxon>Helotiales</taxon>
        <taxon>Dermateaceae</taxon>
        <taxon>Phlyctema</taxon>
    </lineage>
</organism>
<dbReference type="Proteomes" id="UP001629113">
    <property type="component" value="Unassembled WGS sequence"/>
</dbReference>
<feature type="compositionally biased region" description="Acidic residues" evidence="1">
    <location>
        <begin position="354"/>
        <end position="373"/>
    </location>
</feature>
<gene>
    <name evidence="2" type="ORF">PVAG01_08475</name>
</gene>
<feature type="region of interest" description="Disordered" evidence="1">
    <location>
        <begin position="92"/>
        <end position="118"/>
    </location>
</feature>
<comment type="caution">
    <text evidence="2">The sequence shown here is derived from an EMBL/GenBank/DDBJ whole genome shotgun (WGS) entry which is preliminary data.</text>
</comment>
<proteinExistence type="predicted"/>
<feature type="compositionally biased region" description="Pro residues" evidence="1">
    <location>
        <begin position="311"/>
        <end position="324"/>
    </location>
</feature>
<feature type="compositionally biased region" description="Polar residues" evidence="1">
    <location>
        <begin position="104"/>
        <end position="118"/>
    </location>
</feature>
<evidence type="ECO:0000256" key="1">
    <source>
        <dbReference type="SAM" id="MobiDB-lite"/>
    </source>
</evidence>
<evidence type="ECO:0000313" key="2">
    <source>
        <dbReference type="EMBL" id="KAL3419976.1"/>
    </source>
</evidence>
<name>A0ABR4PA66_9HELO</name>
<dbReference type="EMBL" id="JBFCZG010000007">
    <property type="protein sequence ID" value="KAL3419976.1"/>
    <property type="molecule type" value="Genomic_DNA"/>
</dbReference>
<evidence type="ECO:0000313" key="3">
    <source>
        <dbReference type="Proteomes" id="UP001629113"/>
    </source>
</evidence>
<feature type="region of interest" description="Disordered" evidence="1">
    <location>
        <begin position="186"/>
        <end position="421"/>
    </location>
</feature>